<keyword evidence="6" id="KW-1185">Reference proteome</keyword>
<dbReference type="RefSeq" id="XP_024513871.1">
    <property type="nucleotide sequence ID" value="XM_024658202.1"/>
</dbReference>
<accession>Q5K8G8</accession>
<dbReference type="VEuPathDB" id="FungiDB:CNL05750"/>
<dbReference type="Proteomes" id="UP000002149">
    <property type="component" value="Chromosome 12"/>
</dbReference>
<protein>
    <submittedName>
        <fullName evidence="5">Expressed protein</fullName>
    </submittedName>
</protein>
<dbReference type="InterPro" id="IPR026947">
    <property type="entry name" value="UBN_middle_dom"/>
</dbReference>
<dbReference type="STRING" id="214684.Q5K8G8"/>
<feature type="domain" description="Hpc2-related" evidence="3">
    <location>
        <begin position="336"/>
        <end position="384"/>
    </location>
</feature>
<dbReference type="InParanoid" id="Q5K8G8"/>
<feature type="region of interest" description="Disordered" evidence="2">
    <location>
        <begin position="756"/>
        <end position="793"/>
    </location>
</feature>
<evidence type="ECO:0000256" key="2">
    <source>
        <dbReference type="SAM" id="MobiDB-lite"/>
    </source>
</evidence>
<name>Q5K8G8_CRYD1</name>
<dbReference type="KEGG" id="cne:CNL05750"/>
<feature type="compositionally biased region" description="Basic and acidic residues" evidence="2">
    <location>
        <begin position="435"/>
        <end position="446"/>
    </location>
</feature>
<feature type="compositionally biased region" description="Low complexity" evidence="2">
    <location>
        <begin position="186"/>
        <end position="200"/>
    </location>
</feature>
<feature type="compositionally biased region" description="Basic and acidic residues" evidence="2">
    <location>
        <begin position="10"/>
        <end position="21"/>
    </location>
</feature>
<feature type="region of interest" description="Disordered" evidence="2">
    <location>
        <begin position="1"/>
        <end position="22"/>
    </location>
</feature>
<evidence type="ECO:0000313" key="6">
    <source>
        <dbReference type="Proteomes" id="UP000002149"/>
    </source>
</evidence>
<dbReference type="GO" id="GO:0006325">
    <property type="term" value="P:chromatin organization"/>
    <property type="evidence" value="ECO:0000318"/>
    <property type="project" value="GO_Central"/>
</dbReference>
<evidence type="ECO:0000259" key="4">
    <source>
        <dbReference type="Pfam" id="PF14075"/>
    </source>
</evidence>
<dbReference type="GeneID" id="3254844"/>
<feature type="region of interest" description="Disordered" evidence="2">
    <location>
        <begin position="388"/>
        <end position="422"/>
    </location>
</feature>
<dbReference type="OrthoDB" id="5576775at2759"/>
<dbReference type="EMBL" id="AE017352">
    <property type="protein sequence ID" value="AAW46591.2"/>
    <property type="molecule type" value="Genomic_DNA"/>
</dbReference>
<feature type="region of interest" description="Disordered" evidence="2">
    <location>
        <begin position="652"/>
        <end position="679"/>
    </location>
</feature>
<feature type="domain" description="Ubinuclein middle" evidence="4">
    <location>
        <begin position="530"/>
        <end position="752"/>
    </location>
</feature>
<proteinExistence type="predicted"/>
<keyword evidence="1" id="KW-0597">Phosphoprotein</keyword>
<dbReference type="Pfam" id="PF14075">
    <property type="entry name" value="UBN_AB"/>
    <property type="match status" value="1"/>
</dbReference>
<sequence length="793" mass="88027">MEAPTADPMVHAEKEAERAENELVEVDTPDVVQEAISKNTETAEVSVNSTITTNEEVTERMQVDAAVVSVEGSERPLEPSMGSGKEPLGTLGEAVEDGVEKNDVEDPEGDAEVEGEGEEDGEEGSGSEDEDEEEDEEEEEDESDGDESEDLEGSHEIIAIDGPDGSPHFTLHPVVKTEPTSPGSMPTTLPTEPIETLPTTDGAENVLVPKKKKRARLRSPSEDEDLAPPPPPMKTIRLERPLVQNGETMEWNILDDARANGLCVAWGVGVVDDLPGSVPGTMTPGAAGMSGLTEEGMEIDGSPVAGSSTGGVLGIGFADEDPEEIARKLEEKYGDKKKTKKKKRPTDYDLEDPFIDDSEIMIDAPTHYARPAREGFFVHSGPLQLMKESPLKKRNVSNKPKSNQAKSKGAPSSPEPKAPRTSLAASLLARIRAREGLRDPSSHEDIQDGPISVTPNLDTAGGNDGDDNNDVLWQSLFQRDLEKQPPVDRVMFRTASRHDKYLPPYPAVPQEVARALLALRLESLEYDWDHANRSKFPEHLKPSLKRASTIAYQHDVFDVFDHTSEDKGFAICLQSVYPYNVFTLRKLVTKLIYEGYLKWLQDCEDEGIRQFKEEIDKDSAMWIEKYETSKRDWEVEVAAWDEKHPFGSHISPPLIDVTDPSSSAQPAPKPEDIRPPEPQRRFVWTSEMRDIFWQLIENLRVTTELIKKGADWHAAGAKNGKEWTEQGLKSRLYKKIVDIFPEGYTNNNIISRELTKLKKRKEEAQKKSDDTKKPGVSKEEEPEGVKSENASKD</sequence>
<gene>
    <name evidence="5" type="ordered locus">CNL05750</name>
</gene>
<dbReference type="AlphaFoldDB" id="Q5K8G8"/>
<dbReference type="PaxDb" id="214684-Q5K8G8"/>
<dbReference type="InterPro" id="IPR014840">
    <property type="entry name" value="HRD"/>
</dbReference>
<dbReference type="Pfam" id="PF08729">
    <property type="entry name" value="HUN"/>
    <property type="match status" value="1"/>
</dbReference>
<organism evidence="5 6">
    <name type="scientific">Cryptococcus deneoformans (strain JEC21 / ATCC MYA-565)</name>
    <name type="common">Cryptococcus neoformans var. neoformans serotype D</name>
    <dbReference type="NCBI Taxonomy" id="214684"/>
    <lineage>
        <taxon>Eukaryota</taxon>
        <taxon>Fungi</taxon>
        <taxon>Dikarya</taxon>
        <taxon>Basidiomycota</taxon>
        <taxon>Agaricomycotina</taxon>
        <taxon>Tremellomycetes</taxon>
        <taxon>Tremellales</taxon>
        <taxon>Cryptococcaceae</taxon>
        <taxon>Cryptococcus</taxon>
        <taxon>Cryptococcus neoformans species complex</taxon>
    </lineage>
</organism>
<feature type="region of interest" description="Disordered" evidence="2">
    <location>
        <begin position="435"/>
        <end position="470"/>
    </location>
</feature>
<evidence type="ECO:0000256" key="1">
    <source>
        <dbReference type="ARBA" id="ARBA00022553"/>
    </source>
</evidence>
<feature type="compositionally biased region" description="Polar residues" evidence="2">
    <location>
        <begin position="397"/>
        <end position="406"/>
    </location>
</feature>
<dbReference type="eggNOG" id="ENOG502S587">
    <property type="taxonomic scope" value="Eukaryota"/>
</dbReference>
<feature type="region of interest" description="Disordered" evidence="2">
    <location>
        <begin position="65"/>
        <end position="234"/>
    </location>
</feature>
<evidence type="ECO:0000313" key="5">
    <source>
        <dbReference type="EMBL" id="AAW46591.2"/>
    </source>
</evidence>
<evidence type="ECO:0000259" key="3">
    <source>
        <dbReference type="Pfam" id="PF08729"/>
    </source>
</evidence>
<reference evidence="5 6" key="1">
    <citation type="journal article" date="2005" name="Science">
        <title>The genome of the basidiomycetous yeast and human pathogen Cryptococcus neoformans.</title>
        <authorList>
            <person name="Loftus B.J."/>
            <person name="Fung E."/>
            <person name="Roncaglia P."/>
            <person name="Rowley D."/>
            <person name="Amedeo P."/>
            <person name="Bruno D."/>
            <person name="Vamathevan J."/>
            <person name="Miranda M."/>
            <person name="Anderson I.J."/>
            <person name="Fraser J.A."/>
            <person name="Allen J.E."/>
            <person name="Bosdet I.E."/>
            <person name="Brent M.R."/>
            <person name="Chiu R."/>
            <person name="Doering T.L."/>
            <person name="Donlin M.J."/>
            <person name="D'Souza C.A."/>
            <person name="Fox D.S."/>
            <person name="Grinberg V."/>
            <person name="Fu J."/>
            <person name="Fukushima M."/>
            <person name="Haas B.J."/>
            <person name="Huang J.C."/>
            <person name="Janbon G."/>
            <person name="Jones S.J."/>
            <person name="Koo H.L."/>
            <person name="Krzywinski M.I."/>
            <person name="Kwon-Chung J.K."/>
            <person name="Lengeler K.B."/>
            <person name="Maiti R."/>
            <person name="Marra M.A."/>
            <person name="Marra R.E."/>
            <person name="Mathewson C.A."/>
            <person name="Mitchell T.G."/>
            <person name="Pertea M."/>
            <person name="Riggs F.R."/>
            <person name="Salzberg S.L."/>
            <person name="Schein J.E."/>
            <person name="Shvartsbeyn A."/>
            <person name="Shin H."/>
            <person name="Shumway M."/>
            <person name="Specht C.A."/>
            <person name="Suh B.B."/>
            <person name="Tenney A."/>
            <person name="Utterback T.R."/>
            <person name="Wickes B.L."/>
            <person name="Wortman J.R."/>
            <person name="Wye N.H."/>
            <person name="Kronstad J.W."/>
            <person name="Lodge J.K."/>
            <person name="Heitman J."/>
            <person name="Davis R.W."/>
            <person name="Fraser C.M."/>
            <person name="Hyman R.W."/>
        </authorList>
    </citation>
    <scope>NUCLEOTIDE SEQUENCE [LARGE SCALE GENOMIC DNA]</scope>
    <source>
        <strain evidence="6">JEC21 / ATCC MYA-565</strain>
    </source>
</reference>
<feature type="compositionally biased region" description="Acidic residues" evidence="2">
    <location>
        <begin position="105"/>
        <end position="151"/>
    </location>
</feature>
<dbReference type="GO" id="GO:0005634">
    <property type="term" value="C:nucleus"/>
    <property type="evidence" value="ECO:0000318"/>
    <property type="project" value="GO_Central"/>
</dbReference>
<dbReference type="HOGENOM" id="CLU_347488_0_0_1"/>
<feature type="compositionally biased region" description="Basic and acidic residues" evidence="2">
    <location>
        <begin position="669"/>
        <end position="679"/>
    </location>
</feature>